<feature type="signal peptide" evidence="1">
    <location>
        <begin position="1"/>
        <end position="28"/>
    </location>
</feature>
<gene>
    <name evidence="2" type="ORF">R2363_26035</name>
</gene>
<reference evidence="2 3" key="1">
    <citation type="submission" date="2023-10" db="EMBL/GenBank/DDBJ databases">
        <authorList>
            <person name="Wang X.X."/>
        </authorList>
    </citation>
    <scope>NUCLEOTIDE SEQUENCE [LARGE SCALE GENOMIC DNA]</scope>
    <source>
        <strain evidence="2 3">NBRC 12816</strain>
    </source>
</reference>
<feature type="chain" id="PRO_5047180129" description="Secreted protein" evidence="1">
    <location>
        <begin position="29"/>
        <end position="79"/>
    </location>
</feature>
<evidence type="ECO:0000313" key="3">
    <source>
        <dbReference type="Proteomes" id="UP001278571"/>
    </source>
</evidence>
<accession>A0ABU4KCW7</accession>
<evidence type="ECO:0000313" key="2">
    <source>
        <dbReference type="EMBL" id="MDX2295618.1"/>
    </source>
</evidence>
<dbReference type="Proteomes" id="UP001278571">
    <property type="component" value="Unassembled WGS sequence"/>
</dbReference>
<protein>
    <recommendedName>
        <fullName evidence="4">Secreted protein</fullName>
    </recommendedName>
</protein>
<dbReference type="EMBL" id="JAWJZF010000448">
    <property type="protein sequence ID" value="MDX2295618.1"/>
    <property type="molecule type" value="Genomic_DNA"/>
</dbReference>
<evidence type="ECO:0008006" key="4">
    <source>
        <dbReference type="Google" id="ProtNLM"/>
    </source>
</evidence>
<dbReference type="RefSeq" id="WP_319011817.1">
    <property type="nucleotide sequence ID" value="NZ_JAWJZF010000448.1"/>
</dbReference>
<comment type="caution">
    <text evidence="2">The sequence shown here is derived from an EMBL/GenBank/DDBJ whole genome shotgun (WGS) entry which is preliminary data.</text>
</comment>
<keyword evidence="1" id="KW-0732">Signal</keyword>
<name>A0ABU4KCW7_9ACTN</name>
<proteinExistence type="predicted"/>
<sequence length="79" mass="8478">MFRRVAAALATAATAGALALGAAGTAEAAGPGFYPRSHHASYAECQAAGQAGEWMWGKIYFCEPFHPSRPDVYVLWVRY</sequence>
<keyword evidence="3" id="KW-1185">Reference proteome</keyword>
<organism evidence="2 3">
    <name type="scientific">Streptomyces roseolus</name>
    <dbReference type="NCBI Taxonomy" id="67358"/>
    <lineage>
        <taxon>Bacteria</taxon>
        <taxon>Bacillati</taxon>
        <taxon>Actinomycetota</taxon>
        <taxon>Actinomycetes</taxon>
        <taxon>Kitasatosporales</taxon>
        <taxon>Streptomycetaceae</taxon>
        <taxon>Streptomyces</taxon>
    </lineage>
</organism>
<evidence type="ECO:0000256" key="1">
    <source>
        <dbReference type="SAM" id="SignalP"/>
    </source>
</evidence>